<dbReference type="GO" id="GO:0005886">
    <property type="term" value="C:plasma membrane"/>
    <property type="evidence" value="ECO:0007669"/>
    <property type="project" value="UniProtKB-SubCell"/>
</dbReference>
<dbReference type="Gene3D" id="3.40.50.1220">
    <property type="entry name" value="TPP-binding domain"/>
    <property type="match status" value="1"/>
</dbReference>
<evidence type="ECO:0000256" key="13">
    <source>
        <dbReference type="ARBA" id="ARBA00023136"/>
    </source>
</evidence>
<comment type="subcellular location">
    <subcellularLocation>
        <location evidence="2">Cell inner membrane</location>
        <topology evidence="2">Multi-pass membrane protein</topology>
    </subcellularLocation>
</comment>
<evidence type="ECO:0000256" key="16">
    <source>
        <dbReference type="SAM" id="Phobius"/>
    </source>
</evidence>
<keyword evidence="19" id="KW-1185">Reference proteome</keyword>
<feature type="transmembrane region" description="Helical" evidence="16">
    <location>
        <begin position="66"/>
        <end position="85"/>
    </location>
</feature>
<evidence type="ECO:0000256" key="7">
    <source>
        <dbReference type="ARBA" id="ARBA00022519"/>
    </source>
</evidence>
<feature type="transmembrane region" description="Helical" evidence="16">
    <location>
        <begin position="172"/>
        <end position="189"/>
    </location>
</feature>
<comment type="similarity">
    <text evidence="3 15">Belongs to the PNT beta subunit family.</text>
</comment>
<dbReference type="EMBL" id="CP042305">
    <property type="protein sequence ID" value="QDZ13603.1"/>
    <property type="molecule type" value="Genomic_DNA"/>
</dbReference>
<keyword evidence="6 15" id="KW-1003">Cell membrane</keyword>
<evidence type="ECO:0000313" key="18">
    <source>
        <dbReference type="EMBL" id="QDZ13603.1"/>
    </source>
</evidence>
<dbReference type="InterPro" id="IPR012136">
    <property type="entry name" value="NADH_DH_b"/>
</dbReference>
<dbReference type="KEGG" id="huw:FPZ11_01220"/>
<keyword evidence="9 15" id="KW-0521">NADP</keyword>
<keyword evidence="13 15" id="KW-0472">Membrane</keyword>
<feature type="transmembrane region" description="Helical" evidence="16">
    <location>
        <begin position="36"/>
        <end position="60"/>
    </location>
</feature>
<evidence type="ECO:0000259" key="17">
    <source>
        <dbReference type="Pfam" id="PF02233"/>
    </source>
</evidence>
<dbReference type="AlphaFoldDB" id="A0A5B8LZP4"/>
<keyword evidence="12 15" id="KW-0520">NAD</keyword>
<dbReference type="GO" id="GO:0008750">
    <property type="term" value="F:proton-translocating NAD(P)+ transhydrogenase activity"/>
    <property type="evidence" value="ECO:0007669"/>
    <property type="project" value="UniProtKB-EC"/>
</dbReference>
<reference evidence="18 19" key="1">
    <citation type="submission" date="2019-07" db="EMBL/GenBank/DDBJ databases">
        <title>Full genome sequence of Humibacter sp. WJ7-1.</title>
        <authorList>
            <person name="Im W.-T."/>
        </authorList>
    </citation>
    <scope>NUCLEOTIDE SEQUENCE [LARGE SCALE GENOMIC DNA]</scope>
    <source>
        <strain evidence="18 19">WJ7-1</strain>
    </source>
</reference>
<dbReference type="InterPro" id="IPR034300">
    <property type="entry name" value="PNTB-like"/>
</dbReference>
<keyword evidence="11 16" id="KW-1133">Transmembrane helix</keyword>
<feature type="transmembrane region" description="Helical" evidence="16">
    <location>
        <begin position="195"/>
        <end position="215"/>
    </location>
</feature>
<dbReference type="NCBIfam" id="NF006974">
    <property type="entry name" value="PRK09444.1"/>
    <property type="match status" value="1"/>
</dbReference>
<gene>
    <name evidence="18" type="primary">pntB</name>
    <name evidence="18" type="ORF">FPZ11_01220</name>
</gene>
<dbReference type="FunFam" id="3.40.50.1220:FF:000002">
    <property type="entry name" value="NAD(P) transhydrogenase subunit beta"/>
    <property type="match status" value="1"/>
</dbReference>
<evidence type="ECO:0000313" key="19">
    <source>
        <dbReference type="Proteomes" id="UP000320216"/>
    </source>
</evidence>
<dbReference type="GO" id="GO:0050661">
    <property type="term" value="F:NADP binding"/>
    <property type="evidence" value="ECO:0007669"/>
    <property type="project" value="InterPro"/>
</dbReference>
<evidence type="ECO:0000256" key="15">
    <source>
        <dbReference type="PIRNR" id="PIRNR000204"/>
    </source>
</evidence>
<keyword evidence="7 15" id="KW-0997">Cell inner membrane</keyword>
<evidence type="ECO:0000256" key="1">
    <source>
        <dbReference type="ARBA" id="ARBA00003943"/>
    </source>
</evidence>
<feature type="transmembrane region" description="Helical" evidence="16">
    <location>
        <begin position="222"/>
        <end position="241"/>
    </location>
</feature>
<evidence type="ECO:0000256" key="11">
    <source>
        <dbReference type="ARBA" id="ARBA00022989"/>
    </source>
</evidence>
<feature type="transmembrane region" description="Helical" evidence="16">
    <location>
        <begin position="6"/>
        <end position="24"/>
    </location>
</feature>
<sequence>MSIATAIADAAYIVAALLFILSLAGLSKHETSKRGVVYGIIGMTIALVATIIVALTGAWGTASLPLGVTLLVVAVLIGAAIGLWRARTVAMTGMPQLIALFHSFVGLAAVLVGWNGALDTTGIAANLIGIHHAEVFIGVFIGGVTFTGSIVAYLKLAARISSRPLMLPGKNVLNMGALVVFVALTVWYVAAPQLWLLVVVTALALALGWHLVASIGGGDMPVVVSMLNSYSGWAAAAAGFLLNNDLLIVTGALVGSSGAYLSYIMCKAMNRSFLSVIAGGFGIEAPKGGDEQHGEHREIDAEGAASLLAGASSVVITPGYGMAVAQAQYPVAELAKRLRERGVEVRFGIHPVAGRLPGHMNVLLAEAKVPYDIVLEMDEINDDLASTSVVLVIGANDTVNPAAAEDPGSPIAGMPVLRVWEAENVIVFKRSMASGYAGVPNPLFWRENTQMLFGDAKERVEDILKVL</sequence>
<dbReference type="InterPro" id="IPR029035">
    <property type="entry name" value="DHS-like_NAD/FAD-binding_dom"/>
</dbReference>
<dbReference type="PIRSF" id="PIRSF000204">
    <property type="entry name" value="PNTB"/>
    <property type="match status" value="1"/>
</dbReference>
<dbReference type="EC" id="7.1.1.1" evidence="4 15"/>
<dbReference type="RefSeq" id="WP_146317688.1">
    <property type="nucleotide sequence ID" value="NZ_CP042305.1"/>
</dbReference>
<dbReference type="PANTHER" id="PTHR44758:SF1">
    <property type="entry name" value="NAD(P) TRANSHYDROGENASE SUBUNIT BETA"/>
    <property type="match status" value="1"/>
</dbReference>
<evidence type="ECO:0000256" key="4">
    <source>
        <dbReference type="ARBA" id="ARBA00012943"/>
    </source>
</evidence>
<dbReference type="Pfam" id="PF02233">
    <property type="entry name" value="PNTB"/>
    <property type="match status" value="1"/>
</dbReference>
<accession>A0A5B8LZP4</accession>
<evidence type="ECO:0000256" key="6">
    <source>
        <dbReference type="ARBA" id="ARBA00022475"/>
    </source>
</evidence>
<organism evidence="18 19">
    <name type="scientific">Humibacter ginsenosidimutans</name>
    <dbReference type="NCBI Taxonomy" id="2599293"/>
    <lineage>
        <taxon>Bacteria</taxon>
        <taxon>Bacillati</taxon>
        <taxon>Actinomycetota</taxon>
        <taxon>Actinomycetes</taxon>
        <taxon>Micrococcales</taxon>
        <taxon>Microbacteriaceae</taxon>
        <taxon>Humibacter</taxon>
    </lineage>
</organism>
<evidence type="ECO:0000256" key="5">
    <source>
        <dbReference type="ARBA" id="ARBA00014581"/>
    </source>
</evidence>
<evidence type="ECO:0000256" key="10">
    <source>
        <dbReference type="ARBA" id="ARBA00022967"/>
    </source>
</evidence>
<dbReference type="OrthoDB" id="9763786at2"/>
<evidence type="ECO:0000256" key="12">
    <source>
        <dbReference type="ARBA" id="ARBA00023027"/>
    </source>
</evidence>
<comment type="catalytic activity">
    <reaction evidence="14 15">
        <text>NAD(+) + NADPH + H(+)(in) = NADH + NADP(+) + H(+)(out)</text>
        <dbReference type="Rhea" id="RHEA:47992"/>
        <dbReference type="ChEBI" id="CHEBI:15378"/>
        <dbReference type="ChEBI" id="CHEBI:57540"/>
        <dbReference type="ChEBI" id="CHEBI:57783"/>
        <dbReference type="ChEBI" id="CHEBI:57945"/>
        <dbReference type="ChEBI" id="CHEBI:58349"/>
        <dbReference type="EC" id="7.1.1.1"/>
    </reaction>
</comment>
<evidence type="ECO:0000256" key="14">
    <source>
        <dbReference type="ARBA" id="ARBA00048202"/>
    </source>
</evidence>
<evidence type="ECO:0000256" key="2">
    <source>
        <dbReference type="ARBA" id="ARBA00004429"/>
    </source>
</evidence>
<evidence type="ECO:0000256" key="3">
    <source>
        <dbReference type="ARBA" id="ARBA00007919"/>
    </source>
</evidence>
<dbReference type="PANTHER" id="PTHR44758">
    <property type="entry name" value="NAD(P) TRANSHYDROGENASE SUBUNIT BETA"/>
    <property type="match status" value="1"/>
</dbReference>
<comment type="function">
    <text evidence="1 15">The transhydrogenation between NADH and NADP is coupled to respiration and ATP hydrolysis and functions as a proton pump across the membrane.</text>
</comment>
<keyword evidence="8 16" id="KW-0812">Transmembrane</keyword>
<feature type="transmembrane region" description="Helical" evidence="16">
    <location>
        <begin position="247"/>
        <end position="266"/>
    </location>
</feature>
<dbReference type="Proteomes" id="UP000320216">
    <property type="component" value="Chromosome"/>
</dbReference>
<feature type="transmembrane region" description="Helical" evidence="16">
    <location>
        <begin position="135"/>
        <end position="156"/>
    </location>
</feature>
<evidence type="ECO:0000256" key="9">
    <source>
        <dbReference type="ARBA" id="ARBA00022857"/>
    </source>
</evidence>
<proteinExistence type="inferred from homology"/>
<keyword evidence="10 15" id="KW-1278">Translocase</keyword>
<evidence type="ECO:0000256" key="8">
    <source>
        <dbReference type="ARBA" id="ARBA00022692"/>
    </source>
</evidence>
<feature type="domain" description="NADP transhydrogenase beta-like" evidence="17">
    <location>
        <begin position="9"/>
        <end position="465"/>
    </location>
</feature>
<dbReference type="SUPFAM" id="SSF52467">
    <property type="entry name" value="DHS-like NAD/FAD-binding domain"/>
    <property type="match status" value="1"/>
</dbReference>
<protein>
    <recommendedName>
        <fullName evidence="5 15">NAD(P) transhydrogenase subunit beta</fullName>
        <ecNumber evidence="4 15">7.1.1.1</ecNumber>
    </recommendedName>
    <alternativeName>
        <fullName evidence="15">Nicotinamide nucleotide transhydrogenase subunit beta</fullName>
    </alternativeName>
</protein>
<name>A0A5B8LZP4_9MICO</name>
<feature type="transmembrane region" description="Helical" evidence="16">
    <location>
        <begin position="97"/>
        <end position="115"/>
    </location>
</feature>